<dbReference type="Pfam" id="PF07394">
    <property type="entry name" value="DUF1501"/>
    <property type="match status" value="1"/>
</dbReference>
<accession>A0A517PL37</accession>
<dbReference type="SUPFAM" id="SSF53649">
    <property type="entry name" value="Alkaline phosphatase-like"/>
    <property type="match status" value="1"/>
</dbReference>
<gene>
    <name evidence="1" type="ORF">HG66A1_18460</name>
</gene>
<keyword evidence="2" id="KW-1185">Reference proteome</keyword>
<dbReference type="PANTHER" id="PTHR43737">
    <property type="entry name" value="BLL7424 PROTEIN"/>
    <property type="match status" value="1"/>
</dbReference>
<dbReference type="PROSITE" id="PS51318">
    <property type="entry name" value="TAT"/>
    <property type="match status" value="1"/>
</dbReference>
<evidence type="ECO:0008006" key="3">
    <source>
        <dbReference type="Google" id="ProtNLM"/>
    </source>
</evidence>
<dbReference type="AlphaFoldDB" id="A0A517PL37"/>
<dbReference type="RefSeq" id="WP_145182326.1">
    <property type="nucleotide sequence ID" value="NZ_CP036266.1"/>
</dbReference>
<name>A0A517PL37_9PLAN</name>
<dbReference type="Gene3D" id="3.40.720.10">
    <property type="entry name" value="Alkaline Phosphatase, subunit A"/>
    <property type="match status" value="1"/>
</dbReference>
<dbReference type="InterPro" id="IPR017850">
    <property type="entry name" value="Alkaline_phosphatase_core_sf"/>
</dbReference>
<dbReference type="InterPro" id="IPR006311">
    <property type="entry name" value="TAT_signal"/>
</dbReference>
<dbReference type="InterPro" id="IPR010869">
    <property type="entry name" value="DUF1501"/>
</dbReference>
<protein>
    <recommendedName>
        <fullName evidence="3">DUF1501 domain-containing protein</fullName>
    </recommendedName>
</protein>
<dbReference type="OrthoDB" id="9779968at2"/>
<dbReference type="Proteomes" id="UP000320421">
    <property type="component" value="Chromosome"/>
</dbReference>
<evidence type="ECO:0000313" key="1">
    <source>
        <dbReference type="EMBL" id="QDT20061.1"/>
    </source>
</evidence>
<sequence>MNQRPSRIMTDCSGITRRNFVQAGALGAGGLCLADLLKLKAEGAVSSKQQDTSVILFWLSGGPGHMETWDPKPEAPAEYRGPFQPIATSLSGVQFSELMPGQAKLAEHLAVLRTVNHGTGDHTKGNHWMLTGFEGPAFNAPDNRVQRRPSIGSAASFLRGARQEGMPPYVGVPHLRGGTDNLFHYSSYIGGGFDPFIVNSDPNTSSFSVQNLTLARGLTVDRLKNRQELLSSLDQLPRRHEKLIRDLDEHQQKAFDLLYSKGVRSAFDIEDEPAAVRDSYGRHTFGQSALLARRLVEHGSTFVTVNCVPWDHHGSAGRLRTEEGARKLIPPLDAAISGLIRDLIDRGLYEKTLVVAMGEFGRTPRINQHAGRDHWGRTFSVMMGCGGMRMGQIIGRSSSRGEDVVERPVGPQDVAATIYRHLGIDPQRVILRDRLDRPMPLLDTGEPVSELFG</sequence>
<reference evidence="1 2" key="1">
    <citation type="submission" date="2019-02" db="EMBL/GenBank/DDBJ databases">
        <title>Deep-cultivation of Planctomycetes and their phenomic and genomic characterization uncovers novel biology.</title>
        <authorList>
            <person name="Wiegand S."/>
            <person name="Jogler M."/>
            <person name="Boedeker C."/>
            <person name="Pinto D."/>
            <person name="Vollmers J."/>
            <person name="Rivas-Marin E."/>
            <person name="Kohn T."/>
            <person name="Peeters S.H."/>
            <person name="Heuer A."/>
            <person name="Rast P."/>
            <person name="Oberbeckmann S."/>
            <person name="Bunk B."/>
            <person name="Jeske O."/>
            <person name="Meyerdierks A."/>
            <person name="Storesund J.E."/>
            <person name="Kallscheuer N."/>
            <person name="Luecker S."/>
            <person name="Lage O.M."/>
            <person name="Pohl T."/>
            <person name="Merkel B.J."/>
            <person name="Hornburger P."/>
            <person name="Mueller R.-W."/>
            <person name="Bruemmer F."/>
            <person name="Labrenz M."/>
            <person name="Spormann A.M."/>
            <person name="Op den Camp H."/>
            <person name="Overmann J."/>
            <person name="Amann R."/>
            <person name="Jetten M.S.M."/>
            <person name="Mascher T."/>
            <person name="Medema M.H."/>
            <person name="Devos D.P."/>
            <person name="Kaster A.-K."/>
            <person name="Ovreas L."/>
            <person name="Rohde M."/>
            <person name="Galperin M.Y."/>
            <person name="Jogler C."/>
        </authorList>
    </citation>
    <scope>NUCLEOTIDE SEQUENCE [LARGE SCALE GENOMIC DNA]</scope>
    <source>
        <strain evidence="1 2">HG66A1</strain>
    </source>
</reference>
<organism evidence="1 2">
    <name type="scientific">Gimesia chilikensis</name>
    <dbReference type="NCBI Taxonomy" id="2605989"/>
    <lineage>
        <taxon>Bacteria</taxon>
        <taxon>Pseudomonadati</taxon>
        <taxon>Planctomycetota</taxon>
        <taxon>Planctomycetia</taxon>
        <taxon>Planctomycetales</taxon>
        <taxon>Planctomycetaceae</taxon>
        <taxon>Gimesia</taxon>
    </lineage>
</organism>
<proteinExistence type="predicted"/>
<dbReference type="EMBL" id="CP036266">
    <property type="protein sequence ID" value="QDT20061.1"/>
    <property type="molecule type" value="Genomic_DNA"/>
</dbReference>
<evidence type="ECO:0000313" key="2">
    <source>
        <dbReference type="Proteomes" id="UP000320421"/>
    </source>
</evidence>
<dbReference type="PANTHER" id="PTHR43737:SF1">
    <property type="entry name" value="DUF1501 DOMAIN-CONTAINING PROTEIN"/>
    <property type="match status" value="1"/>
</dbReference>